<protein>
    <recommendedName>
        <fullName evidence="3">TonB-dependent receptor</fullName>
    </recommendedName>
</protein>
<reference evidence="1 2" key="1">
    <citation type="submission" date="2023-11" db="EMBL/GenBank/DDBJ databases">
        <title>First isolation, identification, and characterization of non-pathogenic Epilithonimonas ginsengisoli isolated from diseased farmed rainbow trout (Oncorhynchus mykiss) in Chile.</title>
        <authorList>
            <person name="Miranda C.D."/>
            <person name="Irgang R."/>
            <person name="Concha C."/>
            <person name="Rojas R."/>
            <person name="Avendano R."/>
        </authorList>
    </citation>
    <scope>NUCLEOTIDE SEQUENCE [LARGE SCALE GENOMIC DNA]</scope>
    <source>
        <strain evidence="1 2">FP99</strain>
    </source>
</reference>
<proteinExistence type="predicted"/>
<gene>
    <name evidence="1" type="ORF">NG800_017430</name>
</gene>
<comment type="caution">
    <text evidence="1">The sequence shown here is derived from an EMBL/GenBank/DDBJ whole genome shotgun (WGS) entry which is preliminary data.</text>
</comment>
<evidence type="ECO:0008006" key="3">
    <source>
        <dbReference type="Google" id="ProtNLM"/>
    </source>
</evidence>
<evidence type="ECO:0000313" key="2">
    <source>
        <dbReference type="Proteomes" id="UP001204439"/>
    </source>
</evidence>
<name>A0ABU4JM47_9FLAO</name>
<accession>A0ABU4JM47</accession>
<sequence>MKHLYILFFTILFQNFLFSQDSQLYYEGYFYVSTNKPLKNLIVTNKTSGNYDFTDEKGYLMIEAKAGDTLLYGKKNSRVVQAYDLKELKTIIESKNKSASANAIISNDYLTAINSNKKVDSTNFHQSKTNAKKIGGKSDRIQSIRRTDADYVIKNQVSKKLFYSGSLQLTTEFGSPNVQPKLQNQFVQGRNNNGALQWNGPETSEIFSFGPDISTLGFDGNPYAYDVNGRLVSKANSIGSAKIYNNSILRNTQKSSTFLSINSYFEKDYSRKWNAGLDLGWVREDLLIRDQFQDSKNFGVSFGKNNIFRNHNLSFNYKFNEQKATNTNRVGLFNRVYQNALLTPISFENKQGNLLFDLQRSYSSFADNPYFLLQNIRRYNFNEHQNALNLKLAKEDGKWQYYVSQSYENTQFSNFDSYKNWTYGFPNGIETGRNQNNNNYNLNFGGSYSFRDSYYSNDKLYFNAIINHNDTKISYTNFENYHYHRFSQDYILRYKFSFKNVVFDNFNLEGEAGNGIYASNTTTKNEFFIPKLALSLDIKELIGYRLHAKFFGSIYKNVYESDFSKSYSNFLLTQIDDSQLNTYFPIQEVQSFNGLKSINNLESKVGIRLYHDYRYHLEGSFTNKKFTNDVFPVFENGQILLKNLVDHNYKSYDLNFGLQNFPFRYGNLQIGFNKTTSEVTNVLGDFQNAPISGFNSIYRGIVKDEALGVLIGTAYQRNENGDMIIGNDGFPLVSSEKKILGNPIPDFTMKFSYTQNIREFSLNIDVEWRKGGDIWNGTNANLDYYGRSANSAQQRNVSNFVFDGVLQNGSVNNIPVDFFNVDQPFDQNKFYRYGSLGVAENYIVKGDAVRINNITLSYSFRKAEFLKNIRLSVFAKNILLWSKNKIDAQTSFFDSDNGQGLNFYNLPSMRTYGGSVSFIF</sequence>
<dbReference type="Proteomes" id="UP001204439">
    <property type="component" value="Unassembled WGS sequence"/>
</dbReference>
<evidence type="ECO:0000313" key="1">
    <source>
        <dbReference type="EMBL" id="MDW8550712.1"/>
    </source>
</evidence>
<dbReference type="EMBL" id="JAMXLT020000040">
    <property type="protein sequence ID" value="MDW8550712.1"/>
    <property type="molecule type" value="Genomic_DNA"/>
</dbReference>
<keyword evidence="2" id="KW-1185">Reference proteome</keyword>
<organism evidence="1 2">
    <name type="scientific">Epilithonimonas ginsengisoli</name>
    <dbReference type="NCBI Taxonomy" id="1245592"/>
    <lineage>
        <taxon>Bacteria</taxon>
        <taxon>Pseudomonadati</taxon>
        <taxon>Bacteroidota</taxon>
        <taxon>Flavobacteriia</taxon>
        <taxon>Flavobacteriales</taxon>
        <taxon>Weeksellaceae</taxon>
        <taxon>Chryseobacterium group</taxon>
        <taxon>Epilithonimonas</taxon>
    </lineage>
</organism>
<dbReference type="RefSeq" id="WP_063970435.1">
    <property type="nucleotide sequence ID" value="NZ_JAMXLT020000040.1"/>
</dbReference>